<sequence>MYMPSKYKNTQKGKKKTIKGKPGIHKLQITFQSKSNDQIKPNTQNKGAHSKSKKIQIKTRGKPPGRNLAFR</sequence>
<evidence type="ECO:0000256" key="1">
    <source>
        <dbReference type="SAM" id="MobiDB-lite"/>
    </source>
</evidence>
<accession>A0A9N9LHI8</accession>
<evidence type="ECO:0000313" key="3">
    <source>
        <dbReference type="Proteomes" id="UP000701801"/>
    </source>
</evidence>
<dbReference type="Proteomes" id="UP000701801">
    <property type="component" value="Unassembled WGS sequence"/>
</dbReference>
<organism evidence="2 3">
    <name type="scientific">Hymenoscyphus albidus</name>
    <dbReference type="NCBI Taxonomy" id="595503"/>
    <lineage>
        <taxon>Eukaryota</taxon>
        <taxon>Fungi</taxon>
        <taxon>Dikarya</taxon>
        <taxon>Ascomycota</taxon>
        <taxon>Pezizomycotina</taxon>
        <taxon>Leotiomycetes</taxon>
        <taxon>Helotiales</taxon>
        <taxon>Helotiaceae</taxon>
        <taxon>Hymenoscyphus</taxon>
    </lineage>
</organism>
<feature type="compositionally biased region" description="Polar residues" evidence="1">
    <location>
        <begin position="29"/>
        <end position="47"/>
    </location>
</feature>
<comment type="caution">
    <text evidence="2">The sequence shown here is derived from an EMBL/GenBank/DDBJ whole genome shotgun (WGS) entry which is preliminary data.</text>
</comment>
<evidence type="ECO:0000313" key="2">
    <source>
        <dbReference type="EMBL" id="CAG8971661.1"/>
    </source>
</evidence>
<feature type="region of interest" description="Disordered" evidence="1">
    <location>
        <begin position="1"/>
        <end position="71"/>
    </location>
</feature>
<name>A0A9N9LHI8_9HELO</name>
<gene>
    <name evidence="2" type="ORF">HYALB_00003129</name>
</gene>
<keyword evidence="3" id="KW-1185">Reference proteome</keyword>
<proteinExistence type="predicted"/>
<reference evidence="2" key="1">
    <citation type="submission" date="2021-07" db="EMBL/GenBank/DDBJ databases">
        <authorList>
            <person name="Durling M."/>
        </authorList>
    </citation>
    <scope>NUCLEOTIDE SEQUENCE</scope>
</reference>
<feature type="compositionally biased region" description="Basic residues" evidence="1">
    <location>
        <begin position="9"/>
        <end position="24"/>
    </location>
</feature>
<dbReference type="AlphaFoldDB" id="A0A9N9LHI8"/>
<feature type="compositionally biased region" description="Basic residues" evidence="1">
    <location>
        <begin position="48"/>
        <end position="63"/>
    </location>
</feature>
<protein>
    <submittedName>
        <fullName evidence="2">Uncharacterized protein</fullName>
    </submittedName>
</protein>
<dbReference type="EMBL" id="CAJVRM010000026">
    <property type="protein sequence ID" value="CAG8971661.1"/>
    <property type="molecule type" value="Genomic_DNA"/>
</dbReference>